<reference evidence="3" key="1">
    <citation type="journal article" date="2019" name="Int. J. Syst. Evol. Microbiol.">
        <title>The Global Catalogue of Microorganisms (GCM) 10K type strain sequencing project: providing services to taxonomists for standard genome sequencing and annotation.</title>
        <authorList>
            <consortium name="The Broad Institute Genomics Platform"/>
            <consortium name="The Broad Institute Genome Sequencing Center for Infectious Disease"/>
            <person name="Wu L."/>
            <person name="Ma J."/>
        </authorList>
    </citation>
    <scope>NUCLEOTIDE SEQUENCE [LARGE SCALE GENOMIC DNA]</scope>
    <source>
        <strain evidence="3">CGMCC 4.7106</strain>
    </source>
</reference>
<dbReference type="RefSeq" id="WP_219547378.1">
    <property type="nucleotide sequence ID" value="NZ_JAHKRN010000032.1"/>
</dbReference>
<evidence type="ECO:0008006" key="4">
    <source>
        <dbReference type="Google" id="ProtNLM"/>
    </source>
</evidence>
<evidence type="ECO:0000313" key="2">
    <source>
        <dbReference type="EMBL" id="MFC5821324.1"/>
    </source>
</evidence>
<evidence type="ECO:0000256" key="1">
    <source>
        <dbReference type="SAM" id="Phobius"/>
    </source>
</evidence>
<feature type="transmembrane region" description="Helical" evidence="1">
    <location>
        <begin position="72"/>
        <end position="90"/>
    </location>
</feature>
<keyword evidence="1" id="KW-0812">Transmembrane</keyword>
<evidence type="ECO:0000313" key="3">
    <source>
        <dbReference type="Proteomes" id="UP001596096"/>
    </source>
</evidence>
<protein>
    <recommendedName>
        <fullName evidence="4">ABC transporter permease</fullName>
    </recommendedName>
</protein>
<sequence>MFGLPAIALAAVLWAATGSPLGGAALGGAITAAAAGCAGAPLLALVMPAVGTDARDRIYPGQRAGDPTGGQMTIFPVVLPAAILPGVIGGSWWGNVLVAVLVATVLGATPALTVRLLQRRGTGLLEAMTTRDTGLLRAAARTKS</sequence>
<feature type="transmembrane region" description="Helical" evidence="1">
    <location>
        <begin position="28"/>
        <end position="51"/>
    </location>
</feature>
<feature type="transmembrane region" description="Helical" evidence="1">
    <location>
        <begin position="96"/>
        <end position="117"/>
    </location>
</feature>
<accession>A0ABW1C8A4</accession>
<organism evidence="2 3">
    <name type="scientific">Nonomuraea harbinensis</name>
    <dbReference type="NCBI Taxonomy" id="1286938"/>
    <lineage>
        <taxon>Bacteria</taxon>
        <taxon>Bacillati</taxon>
        <taxon>Actinomycetota</taxon>
        <taxon>Actinomycetes</taxon>
        <taxon>Streptosporangiales</taxon>
        <taxon>Streptosporangiaceae</taxon>
        <taxon>Nonomuraea</taxon>
    </lineage>
</organism>
<name>A0ABW1C8A4_9ACTN</name>
<gene>
    <name evidence="2" type="ORF">ACFPUY_40075</name>
</gene>
<keyword evidence="1" id="KW-0472">Membrane</keyword>
<comment type="caution">
    <text evidence="2">The sequence shown here is derived from an EMBL/GenBank/DDBJ whole genome shotgun (WGS) entry which is preliminary data.</text>
</comment>
<keyword evidence="1" id="KW-1133">Transmembrane helix</keyword>
<dbReference type="EMBL" id="JBHSNW010000032">
    <property type="protein sequence ID" value="MFC5821324.1"/>
    <property type="molecule type" value="Genomic_DNA"/>
</dbReference>
<dbReference type="Proteomes" id="UP001596096">
    <property type="component" value="Unassembled WGS sequence"/>
</dbReference>
<proteinExistence type="predicted"/>
<keyword evidence="3" id="KW-1185">Reference proteome</keyword>